<evidence type="ECO:0000313" key="10">
    <source>
        <dbReference type="EMBL" id="ATX70773.1"/>
    </source>
</evidence>
<name>A0A1Y0L013_9MOLU</name>
<feature type="transmembrane region" description="Helical" evidence="7">
    <location>
        <begin position="582"/>
        <end position="602"/>
    </location>
</feature>
<dbReference type="GO" id="GO:0022877">
    <property type="term" value="F:protein-N(PI)-phosphohistidine-fructose phosphotransferase system transporter activity"/>
    <property type="evidence" value="ECO:0007669"/>
    <property type="project" value="InterPro"/>
</dbReference>
<feature type="transmembrane region" description="Helical" evidence="7">
    <location>
        <begin position="491"/>
        <end position="508"/>
    </location>
</feature>
<feature type="transmembrane region" description="Helical" evidence="7">
    <location>
        <begin position="314"/>
        <end position="336"/>
    </location>
</feature>
<keyword evidence="7" id="KW-0472">Membrane</keyword>
<dbReference type="Gene3D" id="3.40.930.10">
    <property type="entry name" value="Mannitol-specific EII, Chain A"/>
    <property type="match status" value="1"/>
</dbReference>
<dbReference type="KEGG" id="scla:SCLARK_00694"/>
<evidence type="ECO:0000256" key="2">
    <source>
        <dbReference type="ARBA" id="ARBA00022553"/>
    </source>
</evidence>
<dbReference type="RefSeq" id="WP_100254333.1">
    <property type="nucleotide sequence ID" value="NZ_CP015819.1"/>
</dbReference>
<proteinExistence type="predicted"/>
<reference evidence="10 11" key="1">
    <citation type="submission" date="2017-11" db="EMBL/GenBank/DDBJ databases">
        <title>Complete genome sequence of Spiroplasma clarkii CN-5 (DSM 19994).</title>
        <authorList>
            <person name="Tsai Y.-M."/>
            <person name="Chang A."/>
            <person name="Lo W.-S."/>
            <person name="Kuo C.-H."/>
        </authorList>
    </citation>
    <scope>NUCLEOTIDE SEQUENCE [LARGE SCALE GENOMIC DNA]</scope>
    <source>
        <strain evidence="10 11">CN-5</strain>
    </source>
</reference>
<feature type="transmembrane region" description="Helical" evidence="7">
    <location>
        <begin position="342"/>
        <end position="375"/>
    </location>
</feature>
<dbReference type="EMBL" id="CP024870">
    <property type="protein sequence ID" value="ATX70773.1"/>
    <property type="molecule type" value="Genomic_DNA"/>
</dbReference>
<evidence type="ECO:0000256" key="6">
    <source>
        <dbReference type="ARBA" id="ARBA00022777"/>
    </source>
</evidence>
<feature type="transmembrane region" description="Helical" evidence="7">
    <location>
        <begin position="539"/>
        <end position="562"/>
    </location>
</feature>
<dbReference type="SUPFAM" id="SSF52794">
    <property type="entry name" value="PTS system IIB component-like"/>
    <property type="match status" value="1"/>
</dbReference>
<keyword evidence="5" id="KW-0598">Phosphotransferase system</keyword>
<feature type="transmembrane region" description="Helical" evidence="7">
    <location>
        <begin position="283"/>
        <end position="302"/>
    </location>
</feature>
<protein>
    <submittedName>
        <fullName evidence="10">PTS system, fructose-specific IIA component</fullName>
    </submittedName>
</protein>
<dbReference type="PROSITE" id="PS51099">
    <property type="entry name" value="PTS_EIIB_TYPE_2"/>
    <property type="match status" value="1"/>
</dbReference>
<evidence type="ECO:0000313" key="11">
    <source>
        <dbReference type="Proteomes" id="UP000231179"/>
    </source>
</evidence>
<evidence type="ECO:0000256" key="1">
    <source>
        <dbReference type="ARBA" id="ARBA00022448"/>
    </source>
</evidence>
<dbReference type="GO" id="GO:0009401">
    <property type="term" value="P:phosphoenolpyruvate-dependent sugar phosphotransferase system"/>
    <property type="evidence" value="ECO:0007669"/>
    <property type="project" value="UniProtKB-KW"/>
</dbReference>
<dbReference type="InterPro" id="IPR036095">
    <property type="entry name" value="PTS_EIIB-like_sf"/>
</dbReference>
<gene>
    <name evidence="10" type="primary">fruB</name>
    <name evidence="10" type="ORF">SCLAR_v1c04490</name>
</gene>
<evidence type="ECO:0000256" key="7">
    <source>
        <dbReference type="SAM" id="Phobius"/>
    </source>
</evidence>
<keyword evidence="4" id="KW-0808">Transferase</keyword>
<dbReference type="SUPFAM" id="SSF55804">
    <property type="entry name" value="Phoshotransferase/anion transport protein"/>
    <property type="match status" value="1"/>
</dbReference>
<organism evidence="10 11">
    <name type="scientific">Spiroplasma clarkii</name>
    <dbReference type="NCBI Taxonomy" id="2139"/>
    <lineage>
        <taxon>Bacteria</taxon>
        <taxon>Bacillati</taxon>
        <taxon>Mycoplasmatota</taxon>
        <taxon>Mollicutes</taxon>
        <taxon>Entomoplasmatales</taxon>
        <taxon>Spiroplasmataceae</taxon>
        <taxon>Spiroplasma</taxon>
    </lineage>
</organism>
<keyword evidence="2" id="KW-0597">Phosphoprotein</keyword>
<feature type="domain" description="PTS EIIB type-2" evidence="9">
    <location>
        <begin position="163"/>
        <end position="260"/>
    </location>
</feature>
<dbReference type="PANTHER" id="PTHR30505:SF0">
    <property type="entry name" value="FRUCTOSE-LIKE PTS SYSTEM EIIBC COMPONENT-RELATED"/>
    <property type="match status" value="1"/>
</dbReference>
<feature type="domain" description="PTS EIIA type-2" evidence="8">
    <location>
        <begin position="1"/>
        <end position="139"/>
    </location>
</feature>
<sequence>MKYLFKNFSRTINRDQALKEIANLITDSEVINSNIVDGFIKREEIISTGIGNQIAIPHCQVAGITDDYLVFLKVKKQIDWNSLDEKPVEYIFGIVTQENSDKHLEIIAFISNLLIDAAVKSKIINVKSQKDFVKLILDFKNEKQNLEMQLEEKTTLQVNNYDIVAITCCPSGLAHTFIAEKILYNYGREENLKVKVETRGRDGIQNKLTKDDVKNAKIFIQAIDRPVVLEEYYNLNKNIIKTSTVNVVNNLKKVISNQRKNKSIITGTEFYTAFVGTTINLSFAIKLIMLVLGLLSFLKWYLNVEIIKFESLNLLLQTSAAILIAIYSSYILASLFGETKFWVTLIAFIPSIFKLTSITAICGSFIYITVGLMIYFQICKLTLNKINKQILKKNLIMIADGLVLVIIFLTNYLYLLDYLKHIDWVVFKTFAYLNQHWYINQILVFLLLVLYTIDLGGKINKVSMMLCYNLILFSLSQGLLAIYLYSGTVLLFAPTFPNLVYGISALINKDKKYFKILMKDTLLPKTESCQNYLQKNGKVVLLSLILTYLLMSFGICYLKIQYFIFLSSPLGALIGFLYQPVLFWGVAYLCVLFGTVAFGVLVNEIILKFQGGYKNEQISG</sequence>
<dbReference type="CDD" id="cd00211">
    <property type="entry name" value="PTS_IIA_fru"/>
    <property type="match status" value="1"/>
</dbReference>
<keyword evidence="7" id="KW-0812">Transmembrane</keyword>
<dbReference type="PROSITE" id="PS51094">
    <property type="entry name" value="PTS_EIIA_TYPE_2"/>
    <property type="match status" value="1"/>
</dbReference>
<feature type="transmembrane region" description="Helical" evidence="7">
    <location>
        <begin position="395"/>
        <end position="415"/>
    </location>
</feature>
<keyword evidence="11" id="KW-1185">Reference proteome</keyword>
<evidence type="ECO:0000256" key="5">
    <source>
        <dbReference type="ARBA" id="ARBA00022683"/>
    </source>
</evidence>
<dbReference type="GO" id="GO:0090563">
    <property type="term" value="F:protein-phosphocysteine-sugar phosphotransferase activity"/>
    <property type="evidence" value="ECO:0007669"/>
    <property type="project" value="TreeGrafter"/>
</dbReference>
<dbReference type="AlphaFoldDB" id="A0A1Y0L013"/>
<dbReference type="Pfam" id="PF02302">
    <property type="entry name" value="PTS_IIB"/>
    <property type="match status" value="1"/>
</dbReference>
<dbReference type="OrthoDB" id="9782569at2"/>
<dbReference type="Gene3D" id="3.40.50.2300">
    <property type="match status" value="1"/>
</dbReference>
<evidence type="ECO:0000259" key="8">
    <source>
        <dbReference type="PROSITE" id="PS51094"/>
    </source>
</evidence>
<feature type="transmembrane region" description="Helical" evidence="7">
    <location>
        <begin position="435"/>
        <end position="453"/>
    </location>
</feature>
<feature type="transmembrane region" description="Helical" evidence="7">
    <location>
        <begin position="465"/>
        <end position="485"/>
    </location>
</feature>
<dbReference type="CDD" id="cd05569">
    <property type="entry name" value="PTS_IIB_fructose"/>
    <property type="match status" value="1"/>
</dbReference>
<keyword evidence="3" id="KW-0762">Sugar transport</keyword>
<dbReference type="InterPro" id="IPR003353">
    <property type="entry name" value="PTS_IIB_fruc"/>
</dbReference>
<evidence type="ECO:0000256" key="3">
    <source>
        <dbReference type="ARBA" id="ARBA00022597"/>
    </source>
</evidence>
<evidence type="ECO:0000259" key="9">
    <source>
        <dbReference type="PROSITE" id="PS51099"/>
    </source>
</evidence>
<dbReference type="InterPro" id="IPR013011">
    <property type="entry name" value="PTS_EIIB_2"/>
</dbReference>
<dbReference type="Proteomes" id="UP000231179">
    <property type="component" value="Chromosome"/>
</dbReference>
<dbReference type="InterPro" id="IPR002178">
    <property type="entry name" value="PTS_EIIA_type-2_dom"/>
</dbReference>
<dbReference type="InterPro" id="IPR003501">
    <property type="entry name" value="PTS_EIIB_2/3"/>
</dbReference>
<keyword evidence="6" id="KW-0418">Kinase</keyword>
<dbReference type="InterPro" id="IPR016152">
    <property type="entry name" value="PTrfase/Anion_transptr"/>
</dbReference>
<dbReference type="NCBIfam" id="TIGR00829">
    <property type="entry name" value="FRU"/>
    <property type="match status" value="1"/>
</dbReference>
<evidence type="ECO:0000256" key="4">
    <source>
        <dbReference type="ARBA" id="ARBA00022679"/>
    </source>
</evidence>
<dbReference type="GO" id="GO:0016301">
    <property type="term" value="F:kinase activity"/>
    <property type="evidence" value="ECO:0007669"/>
    <property type="project" value="UniProtKB-KW"/>
</dbReference>
<dbReference type="InterPro" id="IPR050864">
    <property type="entry name" value="Bacterial_PTS_Sugar_Transport"/>
</dbReference>
<dbReference type="Pfam" id="PF00359">
    <property type="entry name" value="PTS_EIIA_2"/>
    <property type="match status" value="1"/>
</dbReference>
<dbReference type="GO" id="GO:0005886">
    <property type="term" value="C:plasma membrane"/>
    <property type="evidence" value="ECO:0007669"/>
    <property type="project" value="TreeGrafter"/>
</dbReference>
<keyword evidence="7" id="KW-1133">Transmembrane helix</keyword>
<accession>A0A1Y0L013</accession>
<keyword evidence="1" id="KW-0813">Transport</keyword>
<dbReference type="PANTHER" id="PTHR30505">
    <property type="entry name" value="FRUCTOSE-LIKE PERMEASE"/>
    <property type="match status" value="1"/>
</dbReference>